<comment type="caution">
    <text evidence="1">The sequence shown here is derived from an EMBL/GenBank/DDBJ whole genome shotgun (WGS) entry which is preliminary data.</text>
</comment>
<dbReference type="Gene3D" id="3.90.1150.10">
    <property type="entry name" value="Aspartate Aminotransferase, domain 1"/>
    <property type="match status" value="1"/>
</dbReference>
<dbReference type="AlphaFoldDB" id="X0VU57"/>
<dbReference type="InterPro" id="IPR015422">
    <property type="entry name" value="PyrdxlP-dep_Trfase_small"/>
</dbReference>
<protein>
    <recommendedName>
        <fullName evidence="2">Glycine dehydrogenase (aminomethyl-transferring)</fullName>
    </recommendedName>
</protein>
<gene>
    <name evidence="1" type="ORF">S01H1_56112</name>
</gene>
<reference evidence="1" key="1">
    <citation type="journal article" date="2014" name="Front. Microbiol.">
        <title>High frequency of phylogenetically diverse reductive dehalogenase-homologous genes in deep subseafloor sedimentary metagenomes.</title>
        <authorList>
            <person name="Kawai M."/>
            <person name="Futagami T."/>
            <person name="Toyoda A."/>
            <person name="Takaki Y."/>
            <person name="Nishi S."/>
            <person name="Hori S."/>
            <person name="Arai W."/>
            <person name="Tsubouchi T."/>
            <person name="Morono Y."/>
            <person name="Uchiyama I."/>
            <person name="Ito T."/>
            <person name="Fujiyama A."/>
            <person name="Inagaki F."/>
            <person name="Takami H."/>
        </authorList>
    </citation>
    <scope>NUCLEOTIDE SEQUENCE</scope>
    <source>
        <strain evidence="1">Expedition CK06-06</strain>
    </source>
</reference>
<proteinExistence type="predicted"/>
<sequence length="56" mass="6075">SAAEINQALLDKGVFGGKDISREFPQLGQSALYCVTEVHSQADIDRLVEILAEVTK</sequence>
<name>X0VU57_9ZZZZ</name>
<evidence type="ECO:0008006" key="2">
    <source>
        <dbReference type="Google" id="ProtNLM"/>
    </source>
</evidence>
<evidence type="ECO:0000313" key="1">
    <source>
        <dbReference type="EMBL" id="GAG15963.1"/>
    </source>
</evidence>
<feature type="non-terminal residue" evidence="1">
    <location>
        <position position="1"/>
    </location>
</feature>
<organism evidence="1">
    <name type="scientific">marine sediment metagenome</name>
    <dbReference type="NCBI Taxonomy" id="412755"/>
    <lineage>
        <taxon>unclassified sequences</taxon>
        <taxon>metagenomes</taxon>
        <taxon>ecological metagenomes</taxon>
    </lineage>
</organism>
<accession>X0VU57</accession>
<dbReference type="EMBL" id="BARS01036512">
    <property type="protein sequence ID" value="GAG15963.1"/>
    <property type="molecule type" value="Genomic_DNA"/>
</dbReference>